<feature type="domain" description="Nucleoside phosphorylase" evidence="11">
    <location>
        <begin position="170"/>
        <end position="450"/>
    </location>
</feature>
<dbReference type="InterPro" id="IPR000845">
    <property type="entry name" value="Nucleoside_phosphorylase_d"/>
</dbReference>
<evidence type="ECO:0000259" key="11">
    <source>
        <dbReference type="Pfam" id="PF01048"/>
    </source>
</evidence>
<dbReference type="InterPro" id="IPR018099">
    <property type="entry name" value="Purine_phosphorylase-2_CS"/>
</dbReference>
<sequence length="456" mass="49086">MDIASAAGFPAKTKRASGLIKDAKDVAIPTDVMVVGFADKLVVTITQQGRLAQWFHVPLDSAHRVIAGAPHVDFEEEDGMLPLPHLTPTTLLGGTVPERDATGQLLAVQLASIITARNKDENRMVMLGLGLKDAELERQSFLELVELIGTSAQASEFINPQLPAALKNPKIGIICGSGLGGLVHTLEAEPQVSIPYSDIPHFPQSSVVGHASKLVFGLLGASKTPVVVMVGRAHFYEGHSIEKSTFPVRVMKLLGIESIIVTNAAGGLNPEFRVGDIMILNDHINFPGLAGNHPLRGPNEERFGTRFPALSDAYDLEFRRTAHLAYKKLESASTHRTLHEGVYVFVSGPTFETRAECRMLRMMGADVVGMSTVPEICVARHAGVRVLAMSLVTNCAVLEPGPRGDSLLVEEVQGGDLNKVIEVGKANHEEVLEAGNEAAKDMQALVRQFVDDISKK</sequence>
<keyword evidence="6" id="KW-0328">Glycosyltransferase</keyword>
<evidence type="ECO:0000256" key="5">
    <source>
        <dbReference type="ARBA" id="ARBA00011886"/>
    </source>
</evidence>
<dbReference type="eggNOG" id="KOG3984">
    <property type="taxonomic scope" value="Eukaryota"/>
</dbReference>
<dbReference type="GO" id="GO:0009116">
    <property type="term" value="P:nucleoside metabolic process"/>
    <property type="evidence" value="ECO:0007669"/>
    <property type="project" value="InterPro"/>
</dbReference>
<evidence type="ECO:0000256" key="7">
    <source>
        <dbReference type="ARBA" id="ARBA00022679"/>
    </source>
</evidence>
<dbReference type="OrthoDB" id="10261782at2759"/>
<dbReference type="UniPathway" id="UPA00606"/>
<reference evidence="12 13" key="1">
    <citation type="journal article" date="2013" name="PLoS Genet.">
        <title>The genome and development-dependent transcriptomes of Pyronema confluens: a window into fungal evolution.</title>
        <authorList>
            <person name="Traeger S."/>
            <person name="Altegoer F."/>
            <person name="Freitag M."/>
            <person name="Gabaldon T."/>
            <person name="Kempken F."/>
            <person name="Kumar A."/>
            <person name="Marcet-Houben M."/>
            <person name="Poggeler S."/>
            <person name="Stajich J.E."/>
            <person name="Nowrousian M."/>
        </authorList>
    </citation>
    <scope>NUCLEOTIDE SEQUENCE [LARGE SCALE GENOMIC DNA]</scope>
    <source>
        <strain evidence="13">CBS 100304</strain>
        <tissue evidence="12">Vegetative mycelium</tissue>
    </source>
</reference>
<accession>U4LVW4</accession>
<dbReference type="OMA" id="DVGDIMV"/>
<dbReference type="FunFam" id="3.40.50.1580:FF:000004">
    <property type="entry name" value="Purine nucleoside phosphorylase"/>
    <property type="match status" value="1"/>
</dbReference>
<evidence type="ECO:0000256" key="8">
    <source>
        <dbReference type="ARBA" id="ARBA00031036"/>
    </source>
</evidence>
<dbReference type="InterPro" id="IPR053720">
    <property type="entry name" value="Psm_Assembly_Chaperone"/>
</dbReference>
<comment type="catalytic activity">
    <reaction evidence="1">
        <text>a purine D-ribonucleoside + phosphate = a purine nucleobase + alpha-D-ribose 1-phosphate</text>
        <dbReference type="Rhea" id="RHEA:19805"/>
        <dbReference type="ChEBI" id="CHEBI:26386"/>
        <dbReference type="ChEBI" id="CHEBI:43474"/>
        <dbReference type="ChEBI" id="CHEBI:57720"/>
        <dbReference type="ChEBI" id="CHEBI:142355"/>
        <dbReference type="EC" id="2.4.2.1"/>
    </reaction>
</comment>
<dbReference type="Pfam" id="PF01048">
    <property type="entry name" value="PNP_UDP_1"/>
    <property type="match status" value="1"/>
</dbReference>
<dbReference type="InterPro" id="IPR035994">
    <property type="entry name" value="Nucleoside_phosphorylase_sf"/>
</dbReference>
<dbReference type="Proteomes" id="UP000018144">
    <property type="component" value="Unassembled WGS sequence"/>
</dbReference>
<dbReference type="NCBIfam" id="TIGR01700">
    <property type="entry name" value="PNPH"/>
    <property type="match status" value="1"/>
</dbReference>
<keyword evidence="13" id="KW-1185">Reference proteome</keyword>
<evidence type="ECO:0000256" key="2">
    <source>
        <dbReference type="ARBA" id="ARBA00005058"/>
    </source>
</evidence>
<dbReference type="GO" id="GO:0005737">
    <property type="term" value="C:cytoplasm"/>
    <property type="evidence" value="ECO:0007669"/>
    <property type="project" value="TreeGrafter"/>
</dbReference>
<name>U4LVW4_PYROM</name>
<evidence type="ECO:0000256" key="10">
    <source>
        <dbReference type="ARBA" id="ARBA00058131"/>
    </source>
</evidence>
<dbReference type="EC" id="2.4.2.1" evidence="5"/>
<evidence type="ECO:0000313" key="13">
    <source>
        <dbReference type="Proteomes" id="UP000018144"/>
    </source>
</evidence>
<gene>
    <name evidence="12" type="ORF">PCON_13737</name>
</gene>
<dbReference type="NCBIfam" id="TIGR01697">
    <property type="entry name" value="PNPH-PUNA-XAPA"/>
    <property type="match status" value="1"/>
</dbReference>
<dbReference type="PROSITE" id="PS01240">
    <property type="entry name" value="PNP_MTAP_2"/>
    <property type="match status" value="1"/>
</dbReference>
<organism evidence="12 13">
    <name type="scientific">Pyronema omphalodes (strain CBS 100304)</name>
    <name type="common">Pyronema confluens</name>
    <dbReference type="NCBI Taxonomy" id="1076935"/>
    <lineage>
        <taxon>Eukaryota</taxon>
        <taxon>Fungi</taxon>
        <taxon>Dikarya</taxon>
        <taxon>Ascomycota</taxon>
        <taxon>Pezizomycotina</taxon>
        <taxon>Pezizomycetes</taxon>
        <taxon>Pezizales</taxon>
        <taxon>Pyronemataceae</taxon>
        <taxon>Pyronema</taxon>
    </lineage>
</organism>
<dbReference type="Gene3D" id="3.40.50.1580">
    <property type="entry name" value="Nucleoside phosphorylase domain"/>
    <property type="match status" value="1"/>
</dbReference>
<evidence type="ECO:0000313" key="12">
    <source>
        <dbReference type="EMBL" id="CCX32886.1"/>
    </source>
</evidence>
<evidence type="ECO:0000256" key="3">
    <source>
        <dbReference type="ARBA" id="ARBA00006751"/>
    </source>
</evidence>
<dbReference type="CDD" id="cd09009">
    <property type="entry name" value="PNP-EcPNPII_like"/>
    <property type="match status" value="1"/>
</dbReference>
<evidence type="ECO:0000256" key="4">
    <source>
        <dbReference type="ARBA" id="ARBA00011233"/>
    </source>
</evidence>
<evidence type="ECO:0000256" key="9">
    <source>
        <dbReference type="ARBA" id="ARBA00033072"/>
    </source>
</evidence>
<dbReference type="EMBL" id="HF935907">
    <property type="protein sequence ID" value="CCX32886.1"/>
    <property type="molecule type" value="Genomic_DNA"/>
</dbReference>
<dbReference type="InterPro" id="IPR011270">
    <property type="entry name" value="Pur_Nuc_Pase_Ino/Guo-sp"/>
</dbReference>
<dbReference type="STRING" id="1076935.U4LVW4"/>
<dbReference type="NCBIfam" id="NF006054">
    <property type="entry name" value="PRK08202.1"/>
    <property type="match status" value="1"/>
</dbReference>
<proteinExistence type="inferred from homology"/>
<dbReference type="AlphaFoldDB" id="U4LVW4"/>
<dbReference type="PANTHER" id="PTHR11904">
    <property type="entry name" value="METHYLTHIOADENOSINE/PURINE NUCLEOSIDE PHOSPHORYLASE"/>
    <property type="match status" value="1"/>
</dbReference>
<comment type="function">
    <text evidence="10">The purine nucleoside phosphorylases catalyze the phosphorolytic breakdown of the N-glycosidic bond in the beta-(deoxy)ribonucleoside molecules, with the formation of the corresponding free purine bases and pentose-1-phosphate. Cleaves guanosine and inosine.</text>
</comment>
<comment type="pathway">
    <text evidence="2">Purine metabolism; purine nucleoside salvage.</text>
</comment>
<dbReference type="Gene3D" id="3.30.230.90">
    <property type="match status" value="1"/>
</dbReference>
<evidence type="ECO:0000256" key="1">
    <source>
        <dbReference type="ARBA" id="ARBA00000755"/>
    </source>
</evidence>
<comment type="subunit">
    <text evidence="4">Homotrimer.</text>
</comment>
<dbReference type="PANTHER" id="PTHR11904:SF9">
    <property type="entry name" value="PURINE NUCLEOSIDE PHOSPHORYLASE-RELATED"/>
    <property type="match status" value="1"/>
</dbReference>
<dbReference type="InterPro" id="IPR011268">
    <property type="entry name" value="Purine_phosphorylase"/>
</dbReference>
<keyword evidence="7" id="KW-0808">Transferase</keyword>
<dbReference type="GO" id="GO:0004731">
    <property type="term" value="F:purine-nucleoside phosphorylase activity"/>
    <property type="evidence" value="ECO:0007669"/>
    <property type="project" value="UniProtKB-EC"/>
</dbReference>
<dbReference type="SUPFAM" id="SSF53167">
    <property type="entry name" value="Purine and uridine phosphorylases"/>
    <property type="match status" value="1"/>
</dbReference>
<comment type="similarity">
    <text evidence="3">Belongs to the PNP/MTAP phosphorylase family.</text>
</comment>
<protein>
    <recommendedName>
        <fullName evidence="5">purine-nucleoside phosphorylase</fullName>
        <ecNumber evidence="5">2.4.2.1</ecNumber>
    </recommendedName>
    <alternativeName>
        <fullName evidence="9">Inosine phosphorylase</fullName>
    </alternativeName>
    <alternativeName>
        <fullName evidence="8">Inosine-guanosine phosphorylase</fullName>
    </alternativeName>
</protein>
<evidence type="ECO:0000256" key="6">
    <source>
        <dbReference type="ARBA" id="ARBA00022676"/>
    </source>
</evidence>